<feature type="transmembrane region" description="Helical" evidence="2">
    <location>
        <begin position="20"/>
        <end position="39"/>
    </location>
</feature>
<dbReference type="PANTHER" id="PTHR34978:SF3">
    <property type="entry name" value="SLR0241 PROTEIN"/>
    <property type="match status" value="1"/>
</dbReference>
<accession>A0A090Z5W4</accession>
<dbReference type="InterPro" id="IPR052173">
    <property type="entry name" value="Beta-lactam_resp_regulator"/>
</dbReference>
<dbReference type="CDD" id="cd07341">
    <property type="entry name" value="M56_BlaR1_MecR1_like"/>
    <property type="match status" value="1"/>
</dbReference>
<keyword evidence="5" id="KW-1185">Reference proteome</keyword>
<feature type="region of interest" description="Disordered" evidence="1">
    <location>
        <begin position="125"/>
        <end position="146"/>
    </location>
</feature>
<name>A0A090Z5W4_PAEMA</name>
<evidence type="ECO:0000259" key="3">
    <source>
        <dbReference type="Pfam" id="PF05569"/>
    </source>
</evidence>
<feature type="domain" description="Peptidase M56" evidence="3">
    <location>
        <begin position="22"/>
        <end position="352"/>
    </location>
</feature>
<keyword evidence="2" id="KW-1133">Transmembrane helix</keyword>
<sequence length="808" mass="91131">MTMVWNAVMPLLRWLPGFLGWLFQTSVMVSILVGLVLLLKWVLKDRLPIKWQYALWLIVLLRALLPWAPESSISMYNLFSLSEPSGRIDALITQVAEQRQPSPDAAEPAAEETLPNGVAEVGGEAAKTKTAAAPAEPADSSRQPAGLTPKDGAYAGLFGLWLAGVIALSVYLFRINRRFAKSIVFGSNGMVNPELEELLQSCQHKLGVRRKISLRMTDQGSGPALHGLRSPKILLPATIVDQFSANEIKYIFLHELVHHKRKDIAVNWVMTALLILHWFNPVLWYAYRKMREDQELSCDAQAVSYIGPDEAKQYGHTVIKLLETLSGKPSRLLAAAYFSKNRLEIKRRITMIALFKKTSFKRTALGLILVAVIVGIALTNAKGKVEGQSSPIVVPSEYSFEDWLWYDDYMTSQELGLVSKPDIRVEDKGYAFEIESVMVDNSRVVLTAKHFGPDGHFLQSPLEDGGIFIKDRDGKVVATLAGSPGGTRPNVEEYIFLFTETPPDQIVIQGKTDHIWDWADKKDDIKREKIEVNWKFEFTLDMTKAKRLGTSEALNANYTTPAGLQMEMKQFFRTPNGLRLDMDLDLNEKLAKQAIPEWRQDVELWYHLETDDPEAKAKYFGGQSGPFGGKIEEVYKANASTSWSRTWLTSMVSLELKNIRFVLDGYSLPIKKEASVEIDLNQLAKKPVVFEDEGDKITLEKYGFETDPDTEKRNLRLSGSGIYINQQNRDKWIAMDANETTYSVIREGIGRINEDGGSVWDELDFIVNDVPNDISKLTLKRIVVDKVFTDVNWSVDLPSYTTLPWKNK</sequence>
<comment type="caution">
    <text evidence="4">The sequence shown here is derived from an EMBL/GenBank/DDBJ whole genome shotgun (WGS) entry which is preliminary data.</text>
</comment>
<dbReference type="Proteomes" id="UP000029278">
    <property type="component" value="Unassembled WGS sequence"/>
</dbReference>
<dbReference type="HOGENOM" id="CLU_348790_0_0_9"/>
<evidence type="ECO:0000256" key="1">
    <source>
        <dbReference type="SAM" id="MobiDB-lite"/>
    </source>
</evidence>
<dbReference type="PANTHER" id="PTHR34978">
    <property type="entry name" value="POSSIBLE SENSOR-TRANSDUCER PROTEIN BLAR"/>
    <property type="match status" value="1"/>
</dbReference>
<keyword evidence="2" id="KW-0472">Membrane</keyword>
<feature type="transmembrane region" description="Helical" evidence="2">
    <location>
        <begin position="153"/>
        <end position="173"/>
    </location>
</feature>
<dbReference type="AlphaFoldDB" id="A0A090Z5W4"/>
<dbReference type="OrthoDB" id="2460662at2"/>
<organism evidence="4 5">
    <name type="scientific">Paenibacillus macerans</name>
    <name type="common">Bacillus macerans</name>
    <dbReference type="NCBI Taxonomy" id="44252"/>
    <lineage>
        <taxon>Bacteria</taxon>
        <taxon>Bacillati</taxon>
        <taxon>Bacillota</taxon>
        <taxon>Bacilli</taxon>
        <taxon>Bacillales</taxon>
        <taxon>Paenibacillaceae</taxon>
        <taxon>Paenibacillus</taxon>
    </lineage>
</organism>
<evidence type="ECO:0000313" key="4">
    <source>
        <dbReference type="EMBL" id="KFN05555.1"/>
    </source>
</evidence>
<dbReference type="Gene3D" id="3.30.2010.10">
    <property type="entry name" value="Metalloproteases ('zincins'), catalytic domain"/>
    <property type="match status" value="1"/>
</dbReference>
<feature type="compositionally biased region" description="Low complexity" evidence="1">
    <location>
        <begin position="125"/>
        <end position="138"/>
    </location>
</feature>
<dbReference type="STRING" id="44252.DJ90_156"/>
<evidence type="ECO:0000256" key="2">
    <source>
        <dbReference type="SAM" id="Phobius"/>
    </source>
</evidence>
<gene>
    <name evidence="4" type="ORF">DJ90_156</name>
</gene>
<feature type="transmembrane region" description="Helical" evidence="2">
    <location>
        <begin position="265"/>
        <end position="287"/>
    </location>
</feature>
<dbReference type="GeneID" id="77009211"/>
<proteinExistence type="predicted"/>
<dbReference type="PATRIC" id="fig|44252.3.peg.4419"/>
<dbReference type="RefSeq" id="WP_036625598.1">
    <property type="nucleotide sequence ID" value="NZ_JAKOBR010000078.1"/>
</dbReference>
<dbReference type="Gene3D" id="2.60.40.1630">
    <property type="entry name" value="bacillus anthracis domain"/>
    <property type="match status" value="1"/>
</dbReference>
<dbReference type="Pfam" id="PF05569">
    <property type="entry name" value="Peptidase_M56"/>
    <property type="match status" value="1"/>
</dbReference>
<protein>
    <submittedName>
        <fullName evidence="4">BlaR1 peptidase M56 family protein</fullName>
    </submittedName>
</protein>
<reference evidence="4 5" key="1">
    <citation type="submission" date="2014-04" db="EMBL/GenBank/DDBJ databases">
        <authorList>
            <person name="Bishop-Lilly K.A."/>
            <person name="Broomall S.M."/>
            <person name="Chain P.S."/>
            <person name="Chertkov O."/>
            <person name="Coyne S.R."/>
            <person name="Daligault H.E."/>
            <person name="Davenport K.W."/>
            <person name="Erkkila T."/>
            <person name="Frey K.G."/>
            <person name="Gibbons H.S."/>
            <person name="Gu W."/>
            <person name="Jaissle J."/>
            <person name="Johnson S.L."/>
            <person name="Koroleva G.I."/>
            <person name="Ladner J.T."/>
            <person name="Lo C.-C."/>
            <person name="Minogue T.D."/>
            <person name="Munk C."/>
            <person name="Palacios G.F."/>
            <person name="Redden C.L."/>
            <person name="Rosenzweig C.N."/>
            <person name="Scholz M.B."/>
            <person name="Teshima H."/>
            <person name="Xu Y."/>
        </authorList>
    </citation>
    <scope>NUCLEOTIDE SEQUENCE [LARGE SCALE GENOMIC DNA]</scope>
    <source>
        <strain evidence="4 5">8244</strain>
    </source>
</reference>
<keyword evidence="2" id="KW-0812">Transmembrane</keyword>
<dbReference type="EMBL" id="JMQA01000038">
    <property type="protein sequence ID" value="KFN05555.1"/>
    <property type="molecule type" value="Genomic_DNA"/>
</dbReference>
<dbReference type="InterPro" id="IPR008756">
    <property type="entry name" value="Peptidase_M56"/>
</dbReference>
<feature type="transmembrane region" description="Helical" evidence="2">
    <location>
        <begin position="51"/>
        <end position="68"/>
    </location>
</feature>
<evidence type="ECO:0000313" key="5">
    <source>
        <dbReference type="Proteomes" id="UP000029278"/>
    </source>
</evidence>